<accession>A0A9X2E7U3</accession>
<dbReference type="AlphaFoldDB" id="A0A9X2E7U3"/>
<protein>
    <submittedName>
        <fullName evidence="1">Uncharacterized protein</fullName>
    </submittedName>
</protein>
<evidence type="ECO:0000313" key="1">
    <source>
        <dbReference type="EMBL" id="MCM6774450.1"/>
    </source>
</evidence>
<name>A0A9X2E7U3_9NOCA</name>
<keyword evidence="2" id="KW-1185">Reference proteome</keyword>
<dbReference type="InterPro" id="IPR036390">
    <property type="entry name" value="WH_DNA-bd_sf"/>
</dbReference>
<dbReference type="SUPFAM" id="SSF46785">
    <property type="entry name" value="Winged helix' DNA-binding domain"/>
    <property type="match status" value="1"/>
</dbReference>
<dbReference type="EMBL" id="JAMRXG010000005">
    <property type="protein sequence ID" value="MCM6774450.1"/>
    <property type="molecule type" value="Genomic_DNA"/>
</dbReference>
<organism evidence="1 2">
    <name type="scientific">Nocardia pulmonis</name>
    <dbReference type="NCBI Taxonomy" id="2951408"/>
    <lineage>
        <taxon>Bacteria</taxon>
        <taxon>Bacillati</taxon>
        <taxon>Actinomycetota</taxon>
        <taxon>Actinomycetes</taxon>
        <taxon>Mycobacteriales</taxon>
        <taxon>Nocardiaceae</taxon>
        <taxon>Nocardia</taxon>
    </lineage>
</organism>
<sequence length="78" mass="8472">MIEGELTELQVKVIAALADGQPHTLVQLAKQLKRPVPALQATATWLTHHGYLKRVNTYKLDEQGQQVAATLQGEGGTP</sequence>
<dbReference type="RefSeq" id="WP_251912027.1">
    <property type="nucleotide sequence ID" value="NZ_JAMRXG010000005.1"/>
</dbReference>
<reference evidence="1" key="1">
    <citation type="submission" date="2022-06" db="EMBL/GenBank/DDBJ databases">
        <title>Novel species in genus nocardia.</title>
        <authorList>
            <person name="Li F."/>
        </authorList>
    </citation>
    <scope>NUCLEOTIDE SEQUENCE</scope>
    <source>
        <strain evidence="1">CDC141</strain>
    </source>
</reference>
<dbReference type="Proteomes" id="UP001139157">
    <property type="component" value="Unassembled WGS sequence"/>
</dbReference>
<evidence type="ECO:0000313" key="2">
    <source>
        <dbReference type="Proteomes" id="UP001139157"/>
    </source>
</evidence>
<dbReference type="InterPro" id="IPR036388">
    <property type="entry name" value="WH-like_DNA-bd_sf"/>
</dbReference>
<proteinExistence type="predicted"/>
<comment type="caution">
    <text evidence="1">The sequence shown here is derived from an EMBL/GenBank/DDBJ whole genome shotgun (WGS) entry which is preliminary data.</text>
</comment>
<gene>
    <name evidence="1" type="ORF">NDR86_13295</name>
</gene>
<dbReference type="Gene3D" id="1.10.10.10">
    <property type="entry name" value="Winged helix-like DNA-binding domain superfamily/Winged helix DNA-binding domain"/>
    <property type="match status" value="1"/>
</dbReference>